<dbReference type="PANTHER" id="PTHR39342:SF1">
    <property type="entry name" value="UPF0283 MEMBRANE PROTEIN YCJF"/>
    <property type="match status" value="1"/>
</dbReference>
<evidence type="ECO:0000256" key="3">
    <source>
        <dbReference type="ARBA" id="ARBA00022475"/>
    </source>
</evidence>
<dbReference type="InterPro" id="IPR006507">
    <property type="entry name" value="UPF0283"/>
</dbReference>
<comment type="subcellular location">
    <subcellularLocation>
        <location evidence="1">Cell inner membrane</location>
        <topology evidence="1">Multi-pass membrane protein</topology>
    </subcellularLocation>
</comment>
<feature type="region of interest" description="Disordered" evidence="8">
    <location>
        <begin position="1"/>
        <end position="27"/>
    </location>
</feature>
<keyword evidence="5 9" id="KW-0812">Transmembrane</keyword>
<keyword evidence="7 9" id="KW-0472">Membrane</keyword>
<evidence type="ECO:0000256" key="2">
    <source>
        <dbReference type="ARBA" id="ARBA00008255"/>
    </source>
</evidence>
<feature type="transmembrane region" description="Helical" evidence="9">
    <location>
        <begin position="62"/>
        <end position="84"/>
    </location>
</feature>
<dbReference type="RefSeq" id="WP_075569918.1">
    <property type="nucleotide sequence ID" value="NZ_MSDO01000011.1"/>
</dbReference>
<keyword evidence="11" id="KW-1185">Reference proteome</keyword>
<gene>
    <name evidence="10" type="ORF">BTW07_09390</name>
</gene>
<dbReference type="InterPro" id="IPR021147">
    <property type="entry name" value="DUF697"/>
</dbReference>
<sequence length="346" mass="38272">MSDPRPGQRFAFDEPPTPADDTSLHGAQVYLPTQASDPYTAADDQESPALDAAVKPPRKRRWGLMAIVGATLGLGTIEAVQSLYTSALGGDWLSGAWSMVALLAVGLGAKALCGELWRLRKLRRHARLRQQLDDEWVDDTTDAHKDPAALADELRSQMGLSKDHPHWQSFLHAHEAHHTAQETRELIAYHILNPRDQAARRLVTRMSSETAVMVAVSPLTLVDMLLMAWRNIAMLDRIAALYGLQLGYASRLRLFREVLRNMAFAGASEMISDAGMDLLSMNLAAKLSTRAGQGLGAGLLTARLGLRAMRTTRPIAFARDEQPRLADLRREVWQQLRRLDDGSKAE</sequence>
<keyword evidence="4" id="KW-0997">Cell inner membrane</keyword>
<dbReference type="GO" id="GO:0005886">
    <property type="term" value="C:plasma membrane"/>
    <property type="evidence" value="ECO:0007669"/>
    <property type="project" value="UniProtKB-SubCell"/>
</dbReference>
<evidence type="ECO:0000256" key="1">
    <source>
        <dbReference type="ARBA" id="ARBA00004429"/>
    </source>
</evidence>
<name>A0A1Q8SSE5_9GAMM</name>
<proteinExistence type="inferred from homology"/>
<accession>A0A1Q8SSE5</accession>
<comment type="caution">
    <text evidence="10">The sequence shown here is derived from an EMBL/GenBank/DDBJ whole genome shotgun (WGS) entry which is preliminary data.</text>
</comment>
<keyword evidence="6 9" id="KW-1133">Transmembrane helix</keyword>
<organism evidence="10 11">
    <name type="scientific">Salinicola socius</name>
    <dbReference type="NCBI Taxonomy" id="404433"/>
    <lineage>
        <taxon>Bacteria</taxon>
        <taxon>Pseudomonadati</taxon>
        <taxon>Pseudomonadota</taxon>
        <taxon>Gammaproteobacteria</taxon>
        <taxon>Oceanospirillales</taxon>
        <taxon>Halomonadaceae</taxon>
        <taxon>Salinicola</taxon>
    </lineage>
</organism>
<dbReference type="AlphaFoldDB" id="A0A1Q8SSE5"/>
<keyword evidence="3" id="KW-1003">Cell membrane</keyword>
<reference evidence="10 11" key="1">
    <citation type="submission" date="2016-12" db="EMBL/GenBank/DDBJ databases">
        <title>Draft genome sequences of strains Salinicola socius SMB35, Salinicola sp. MH3R3-1 and Chromohalobacter sp. SMB17 from the Verkhnekamsk potash mining region of Russia.</title>
        <authorList>
            <person name="Mavrodi D.V."/>
            <person name="Olsson B.E."/>
            <person name="Korsakova E.S."/>
            <person name="Pyankova A."/>
            <person name="Mavrodi O.V."/>
            <person name="Plotnikova E.G."/>
        </authorList>
    </citation>
    <scope>NUCLEOTIDE SEQUENCE [LARGE SCALE GENOMIC DNA]</scope>
    <source>
        <strain evidence="10 11">SMB35</strain>
    </source>
</reference>
<dbReference type="OrthoDB" id="958025at2"/>
<evidence type="ECO:0000256" key="9">
    <source>
        <dbReference type="SAM" id="Phobius"/>
    </source>
</evidence>
<evidence type="ECO:0000313" key="11">
    <source>
        <dbReference type="Proteomes" id="UP000186878"/>
    </source>
</evidence>
<dbReference type="NCBIfam" id="TIGR01620">
    <property type="entry name" value="hyp_HI0043"/>
    <property type="match status" value="1"/>
</dbReference>
<evidence type="ECO:0000313" key="10">
    <source>
        <dbReference type="EMBL" id="OLO04360.1"/>
    </source>
</evidence>
<comment type="similarity">
    <text evidence="2">Belongs to the UPF0283 family.</text>
</comment>
<feature type="transmembrane region" description="Helical" evidence="9">
    <location>
        <begin position="210"/>
        <end position="229"/>
    </location>
</feature>
<dbReference type="EMBL" id="MSDO01000011">
    <property type="protein sequence ID" value="OLO04360.1"/>
    <property type="molecule type" value="Genomic_DNA"/>
</dbReference>
<feature type="transmembrane region" description="Helical" evidence="9">
    <location>
        <begin position="96"/>
        <end position="117"/>
    </location>
</feature>
<dbReference type="STRING" id="404433.BTW07_09390"/>
<dbReference type="Pfam" id="PF05128">
    <property type="entry name" value="DUF697"/>
    <property type="match status" value="1"/>
</dbReference>
<evidence type="ECO:0000256" key="4">
    <source>
        <dbReference type="ARBA" id="ARBA00022519"/>
    </source>
</evidence>
<protein>
    <submittedName>
        <fullName evidence="10">TIGR01620 family protein</fullName>
    </submittedName>
</protein>
<evidence type="ECO:0000256" key="6">
    <source>
        <dbReference type="ARBA" id="ARBA00022989"/>
    </source>
</evidence>
<evidence type="ECO:0000256" key="7">
    <source>
        <dbReference type="ARBA" id="ARBA00023136"/>
    </source>
</evidence>
<evidence type="ECO:0000256" key="8">
    <source>
        <dbReference type="SAM" id="MobiDB-lite"/>
    </source>
</evidence>
<dbReference type="Proteomes" id="UP000186878">
    <property type="component" value="Unassembled WGS sequence"/>
</dbReference>
<dbReference type="PANTHER" id="PTHR39342">
    <property type="entry name" value="UPF0283 MEMBRANE PROTEIN YCJF"/>
    <property type="match status" value="1"/>
</dbReference>
<evidence type="ECO:0000256" key="5">
    <source>
        <dbReference type="ARBA" id="ARBA00022692"/>
    </source>
</evidence>